<reference evidence="1" key="1">
    <citation type="submission" date="2014-11" db="EMBL/GenBank/DDBJ databases">
        <authorList>
            <person name="Amaro Gonzalez C."/>
        </authorList>
    </citation>
    <scope>NUCLEOTIDE SEQUENCE</scope>
</reference>
<dbReference type="EMBL" id="GBXM01043525">
    <property type="protein sequence ID" value="JAH65052.1"/>
    <property type="molecule type" value="Transcribed_RNA"/>
</dbReference>
<accession>A0A0E9UGZ0</accession>
<proteinExistence type="predicted"/>
<organism evidence="1">
    <name type="scientific">Anguilla anguilla</name>
    <name type="common">European freshwater eel</name>
    <name type="synonym">Muraena anguilla</name>
    <dbReference type="NCBI Taxonomy" id="7936"/>
    <lineage>
        <taxon>Eukaryota</taxon>
        <taxon>Metazoa</taxon>
        <taxon>Chordata</taxon>
        <taxon>Craniata</taxon>
        <taxon>Vertebrata</taxon>
        <taxon>Euteleostomi</taxon>
        <taxon>Actinopterygii</taxon>
        <taxon>Neopterygii</taxon>
        <taxon>Teleostei</taxon>
        <taxon>Anguilliformes</taxon>
        <taxon>Anguillidae</taxon>
        <taxon>Anguilla</taxon>
    </lineage>
</organism>
<reference evidence="1" key="2">
    <citation type="journal article" date="2015" name="Fish Shellfish Immunol.">
        <title>Early steps in the European eel (Anguilla anguilla)-Vibrio vulnificus interaction in the gills: Role of the RtxA13 toxin.</title>
        <authorList>
            <person name="Callol A."/>
            <person name="Pajuelo D."/>
            <person name="Ebbesson L."/>
            <person name="Teles M."/>
            <person name="MacKenzie S."/>
            <person name="Amaro C."/>
        </authorList>
    </citation>
    <scope>NUCLEOTIDE SEQUENCE</scope>
</reference>
<sequence>MIITYKCMDIKLVMEQRYNLKKIFNTVGTLQATKTFLRQHLIQQVKMAIFFRSLYLFIKA</sequence>
<name>A0A0E9UGZ0_ANGAN</name>
<evidence type="ECO:0000313" key="1">
    <source>
        <dbReference type="EMBL" id="JAH65052.1"/>
    </source>
</evidence>
<dbReference type="AlphaFoldDB" id="A0A0E9UGZ0"/>
<protein>
    <submittedName>
        <fullName evidence="1">Uncharacterized protein</fullName>
    </submittedName>
</protein>